<keyword evidence="1" id="KW-0812">Transmembrane</keyword>
<feature type="transmembrane region" description="Helical" evidence="1">
    <location>
        <begin position="236"/>
        <end position="254"/>
    </location>
</feature>
<organism evidence="4 5">
    <name type="scientific">Candidatus Williamhamiltonella defendens</name>
    <dbReference type="NCBI Taxonomy" id="138072"/>
    <lineage>
        <taxon>Bacteria</taxon>
        <taxon>Pseudomonadati</taxon>
        <taxon>Pseudomonadota</taxon>
        <taxon>Gammaproteobacteria</taxon>
        <taxon>Enterobacterales</taxon>
        <taxon>Enterobacteriaceae</taxon>
        <taxon>aphid secondary symbionts</taxon>
        <taxon>Candidatus Williamhamiltonella</taxon>
    </lineage>
</organism>
<name>A0A2D3T9U3_9ENTR</name>
<feature type="domain" description="Cytochrome c assembly protein" evidence="2">
    <location>
        <begin position="34"/>
        <end position="256"/>
    </location>
</feature>
<gene>
    <name evidence="4" type="ORF">BJP41_09755</name>
    <name evidence="3" type="ORF">CJJ18_10315</name>
</gene>
<dbReference type="InterPro" id="IPR052372">
    <property type="entry name" value="YpjD/HemX"/>
</dbReference>
<reference evidence="3" key="2">
    <citation type="submission" date="2017-08" db="EMBL/GenBank/DDBJ databases">
        <title>Genome sequence of Candidatus Hamiltonella defensa from Acyrthosiphon pisum strain MI47.</title>
        <authorList>
            <person name="Patel V.A."/>
            <person name="Chevignon G."/>
            <person name="Russell J.A."/>
            <person name="Oliver K.M."/>
        </authorList>
    </citation>
    <scope>NUCLEOTIDE SEQUENCE</scope>
    <source>
        <strain evidence="3">MI47</strain>
    </source>
</reference>
<dbReference type="EMBL" id="CP017606">
    <property type="protein sequence ID" value="ATW30565.1"/>
    <property type="molecule type" value="Genomic_DNA"/>
</dbReference>
<feature type="transmembrane region" description="Helical" evidence="1">
    <location>
        <begin position="33"/>
        <end position="51"/>
    </location>
</feature>
<evidence type="ECO:0000256" key="1">
    <source>
        <dbReference type="SAM" id="Phobius"/>
    </source>
</evidence>
<evidence type="ECO:0000313" key="4">
    <source>
        <dbReference type="EMBL" id="ATW30565.1"/>
    </source>
</evidence>
<dbReference type="EMBL" id="CP022932">
    <property type="protein sequence ID" value="ASV34447.1"/>
    <property type="molecule type" value="Genomic_DNA"/>
</dbReference>
<dbReference type="Proteomes" id="UP000230008">
    <property type="component" value="Chromosome"/>
</dbReference>
<dbReference type="Pfam" id="PF01578">
    <property type="entry name" value="Cytochrom_C_asm"/>
    <property type="match status" value="1"/>
</dbReference>
<dbReference type="GO" id="GO:0020037">
    <property type="term" value="F:heme binding"/>
    <property type="evidence" value="ECO:0007669"/>
    <property type="project" value="InterPro"/>
</dbReference>
<dbReference type="RefSeq" id="WP_095034862.1">
    <property type="nucleotide sequence ID" value="NZ_CAWNMT010000001.1"/>
</dbReference>
<dbReference type="GO" id="GO:0005886">
    <property type="term" value="C:plasma membrane"/>
    <property type="evidence" value="ECO:0007669"/>
    <property type="project" value="TreeGrafter"/>
</dbReference>
<keyword evidence="1" id="KW-1133">Transmembrane helix</keyword>
<dbReference type="AlphaFoldDB" id="A0A2D3T9U3"/>
<dbReference type="Proteomes" id="UP000792865">
    <property type="component" value="Chromosome"/>
</dbReference>
<proteinExistence type="predicted"/>
<feature type="transmembrane region" description="Helical" evidence="1">
    <location>
        <begin position="208"/>
        <end position="224"/>
    </location>
</feature>
<dbReference type="PANTHER" id="PTHR38034:SF1">
    <property type="entry name" value="INNER MEMBRANE PROTEIN YPJD"/>
    <property type="match status" value="1"/>
</dbReference>
<dbReference type="GO" id="GO:0017004">
    <property type="term" value="P:cytochrome complex assembly"/>
    <property type="evidence" value="ECO:0007669"/>
    <property type="project" value="InterPro"/>
</dbReference>
<dbReference type="PANTHER" id="PTHR38034">
    <property type="entry name" value="INNER MEMBRANE PROTEIN YPJD"/>
    <property type="match status" value="1"/>
</dbReference>
<keyword evidence="1" id="KW-0472">Membrane</keyword>
<sequence length="260" mass="29735">MSIFSIIALTAYSFSLSLIVPSLLGRNSNYRRWALVFAISALFCHAVALKYQIFNVHSGQNLSLMNICSIISILVCFMMTLTAFPGRGWFFLPIVYSFDMVNIIFSNFMPGEFIIHLSLNTTLFFHLGLAFFAYSTLIIAMLYALQLVFLDYLLKHKKINFISDMPPLMNIERHVFHITQIGTLLLTLTLLSGLFYKDNLFDRVNIEKGIFSIMAWCVYIVLLWGHYRSGLRGRPALWLSFIGAFLLTLAYSGHRLTSSF</sequence>
<evidence type="ECO:0000313" key="5">
    <source>
        <dbReference type="Proteomes" id="UP000230008"/>
    </source>
</evidence>
<protein>
    <recommendedName>
        <fullName evidence="2">Cytochrome c assembly protein domain-containing protein</fullName>
    </recommendedName>
</protein>
<feature type="transmembrane region" description="Helical" evidence="1">
    <location>
        <begin position="89"/>
        <end position="109"/>
    </location>
</feature>
<evidence type="ECO:0000313" key="3">
    <source>
        <dbReference type="EMBL" id="ASV34447.1"/>
    </source>
</evidence>
<reference evidence="4" key="4">
    <citation type="journal article" date="2018" name="Genome Biol. Evol.">
        <title>Culture-Facilitated Comparative Genomics of the Facultative Symbiont Hamiltonella defensa.</title>
        <authorList>
            <person name="Chevignon G."/>
            <person name="Boyd B.M."/>
            <person name="Brandt J.W."/>
            <person name="Oliver K.M."/>
            <person name="Strand M.R."/>
        </authorList>
    </citation>
    <scope>NUCLEOTIDE SEQUENCE</scope>
    <source>
        <strain evidence="4">A2C</strain>
    </source>
</reference>
<evidence type="ECO:0000259" key="2">
    <source>
        <dbReference type="Pfam" id="PF01578"/>
    </source>
</evidence>
<feature type="transmembrane region" description="Helical" evidence="1">
    <location>
        <begin position="6"/>
        <end position="24"/>
    </location>
</feature>
<feature type="transmembrane region" description="Helical" evidence="1">
    <location>
        <begin position="63"/>
        <end position="82"/>
    </location>
</feature>
<feature type="transmembrane region" description="Helical" evidence="1">
    <location>
        <begin position="129"/>
        <end position="154"/>
    </location>
</feature>
<feature type="transmembrane region" description="Helical" evidence="1">
    <location>
        <begin position="175"/>
        <end position="196"/>
    </location>
</feature>
<reference evidence="5" key="1">
    <citation type="submission" date="2016-10" db="EMBL/GenBank/DDBJ databases">
        <authorList>
            <person name="Chevignon G."/>
        </authorList>
    </citation>
    <scope>NUCLEOTIDE SEQUENCE [LARGE SCALE GENOMIC DNA]</scope>
    <source>
        <strain evidence="5">A2C</strain>
    </source>
</reference>
<dbReference type="InterPro" id="IPR002541">
    <property type="entry name" value="Cyt_c_assembly"/>
</dbReference>
<reference evidence="5" key="3">
    <citation type="submission" date="2017-11" db="EMBL/GenBank/DDBJ databases">
        <title>PacBio sequencing of new strain of the secondary endosymbiont Candidatus Hamiltonella defensa.</title>
        <authorList>
            <person name="Strand M.R."/>
            <person name="Oliver K."/>
        </authorList>
    </citation>
    <scope>NUCLEOTIDE SEQUENCE [LARGE SCALE GENOMIC DNA]</scope>
    <source>
        <strain evidence="5">A2C</strain>
    </source>
</reference>
<accession>A0A2D3T9U3</accession>